<dbReference type="InterPro" id="IPR021798">
    <property type="entry name" value="AftD_N"/>
</dbReference>
<dbReference type="Gene3D" id="2.60.120.260">
    <property type="entry name" value="Galactose-binding domain-like"/>
    <property type="match status" value="1"/>
</dbReference>
<keyword evidence="2" id="KW-0812">Transmembrane</keyword>
<feature type="transmembrane region" description="Helical" evidence="2">
    <location>
        <begin position="1240"/>
        <end position="1261"/>
    </location>
</feature>
<feature type="region of interest" description="Disordered" evidence="1">
    <location>
        <begin position="560"/>
        <end position="579"/>
    </location>
</feature>
<feature type="transmembrane region" description="Helical" evidence="2">
    <location>
        <begin position="393"/>
        <end position="410"/>
    </location>
</feature>
<proteinExistence type="predicted"/>
<organism evidence="5 6">
    <name type="scientific">Janibacter indicus</name>
    <dbReference type="NCBI Taxonomy" id="857417"/>
    <lineage>
        <taxon>Bacteria</taxon>
        <taxon>Bacillati</taxon>
        <taxon>Actinomycetota</taxon>
        <taxon>Actinomycetes</taxon>
        <taxon>Micrococcales</taxon>
        <taxon>Intrasporangiaceae</taxon>
        <taxon>Janibacter</taxon>
    </lineage>
</organism>
<protein>
    <submittedName>
        <fullName evidence="5">Arabinofuranan 3-O-arabinosyltransferase</fullName>
    </submittedName>
</protein>
<dbReference type="GO" id="GO:0016740">
    <property type="term" value="F:transferase activity"/>
    <property type="evidence" value="ECO:0007669"/>
    <property type="project" value="UniProtKB-KW"/>
</dbReference>
<dbReference type="EMBL" id="FWXN01000009">
    <property type="protein sequence ID" value="SMC77292.1"/>
    <property type="molecule type" value="Genomic_DNA"/>
</dbReference>
<feature type="transmembrane region" description="Helical" evidence="2">
    <location>
        <begin position="89"/>
        <end position="107"/>
    </location>
</feature>
<evidence type="ECO:0000256" key="1">
    <source>
        <dbReference type="SAM" id="MobiDB-lite"/>
    </source>
</evidence>
<feature type="transmembrane region" description="Helical" evidence="2">
    <location>
        <begin position="422"/>
        <end position="442"/>
    </location>
</feature>
<feature type="region of interest" description="Disordered" evidence="1">
    <location>
        <begin position="1269"/>
        <end position="1293"/>
    </location>
</feature>
<dbReference type="InterPro" id="IPR008979">
    <property type="entry name" value="Galactose-bd-like_sf"/>
</dbReference>
<evidence type="ECO:0000313" key="6">
    <source>
        <dbReference type="Proteomes" id="UP000192634"/>
    </source>
</evidence>
<feature type="domain" description="Alpha-(1-&gt;3)-arabinofuranosyltransferase N-terminal GT-C" evidence="3">
    <location>
        <begin position="43"/>
        <end position="704"/>
    </location>
</feature>
<reference evidence="5 6" key="1">
    <citation type="submission" date="2017-04" db="EMBL/GenBank/DDBJ databases">
        <authorList>
            <person name="Afonso C.L."/>
            <person name="Miller P.J."/>
            <person name="Scott M.A."/>
            <person name="Spackman E."/>
            <person name="Goraichik I."/>
            <person name="Dimitrov K.M."/>
            <person name="Suarez D.L."/>
            <person name="Swayne D.E."/>
        </authorList>
    </citation>
    <scope>NUCLEOTIDE SEQUENCE [LARGE SCALE GENOMIC DNA]</scope>
    <source>
        <strain evidence="5 6">CGMCC 1.12511</strain>
    </source>
</reference>
<name>A0A1W2BXE7_9MICO</name>
<feature type="domain" description="Arabinofuranosyltransferase D third carbohydrate binding module" evidence="4">
    <location>
        <begin position="741"/>
        <end position="834"/>
    </location>
</feature>
<evidence type="ECO:0000259" key="4">
    <source>
        <dbReference type="Pfam" id="PF24607"/>
    </source>
</evidence>
<sequence>MRSRFRFPRARLPRVGPRARHPRPGRPRSISVRAVSLLLLALLAVVVFANSWGVFQTDIKPEVYLAPGEMLPRYLSAWTSSPYLGSPNFNVGLVPVLVVTALLRAVGLDPEMAFKVYHLLLWGLAAWGANRLLRTLVPTAGAWAGLVAGVAYIANPYAVAGGGTLAIALPMALLPWLLVAMTRALRDPSGWSWPAAVGLVFFGMSGMNVGVVPVYQLLLVIPLALFVRAERGLPWRDVAIAVGKCALFVVVVSLYWLIPGAAASETGGQIAESSESLDGIARTSSFVEVLRGLGLWSYYGASDAGPWLPQYAVYFTSGVIILLTMLWPAAALMSLKVVPARLARLAAAAAGIAAVIMVGLYPGGYGGSPFAALLRLLLEHIGPLVAFRTTNKIGAGLALAFALVIGWAVIHAAPRLLRRRAVAPAVGAAGAAAVVALVAPAVTGNLYVSPVDVPDYWEEAAAAVDKGDPDKRVLLLPGQTRSSYRWSLERPDDLPNSLFHRDAVIPETLPNTSADGGNFLAALDDTLQSGTSGSNDISPFARYLGVDNVLLRHDVEWEGDGGARPGDTARALADDPGLRGLDNFGDPGTNMFTRATPPQSQEEAVLSPLQLYAVDDAPAAVRATPADGTLVVAGDAWAVPAMDRAGLLDDTPAIRYAQDLSGEELQELLRRDGRLVLTDTNQRRSAITNRLRSNQGAVLAADEDPGVSRTLGDDPRDQSTLVRDGVRVTASDSGGAFFDLPHGVAENAIDGDRSTSWLFGDFRRAPGTTLTLDLPEPRTLDELSIDTTALGDVTISGFDVEVDGEHTSAEVDEDGTATADLGGVRADEITLTVEGIRGEGFSLVGISEIDLGDDDLTATRTTRLPSTLSDLYGELPTLERSAFADTPLDVFLTRVTNTGDTADDTEQGLRRNFTLPDDRTFDTSARVRVKGQREELADELSGLDTTYRARSSYTYFDSMAHRASGAADGDDESAWVPGGRLTQSWWQLTGPERDLSEVTVTQAAGPGDEDDTAWATRATVLVDGEEVAEGELRRGTATIALPEGTSGRTVRLQIDEADDSDGERPPRFTQIDTGVRMEAGDEERPCITVATLDGSPVQMRPEDPEVINGRSGPATAWEGCGPLDVSWGEHRLRPVDDVQLDGMSFEDTQRSRHEPVPAPVVEVDRSAISSSMTIDVGESSSPYFLSIGQGHDPRWRATLEDGTDLGDPVVVDGYAAGWYIDDLDAQQITVRYGPQTRADIGLVLSGLGLLVALVVFFLPLARRRAAQVRASRESEWETPADPAPADPAPASEWDDELALVEAPRRGTATATAASPVADVAPRTETSPVTDDVTGGDEDEHAPPRGSLRFRGLGEVLAGRSGARRLAIEAAVVVGAGALTGVGGALAALAAMLVVRLRGPRAGLLIGVGAGLLVVAALAFVAQLAWVDGTLGSVSADSVKSALVPHHIAGAGLVLAIIGTYLRPDPPEELDP</sequence>
<feature type="transmembrane region" description="Helical" evidence="2">
    <location>
        <begin position="311"/>
        <end position="330"/>
    </location>
</feature>
<dbReference type="InterPro" id="IPR056997">
    <property type="entry name" value="CBM_AftD"/>
</dbReference>
<feature type="transmembrane region" description="Helical" evidence="2">
    <location>
        <begin position="1369"/>
        <end position="1394"/>
    </location>
</feature>
<dbReference type="SUPFAM" id="SSF49785">
    <property type="entry name" value="Galactose-binding domain-like"/>
    <property type="match status" value="1"/>
</dbReference>
<feature type="region of interest" description="Disordered" evidence="1">
    <location>
        <begin position="1308"/>
        <end position="1345"/>
    </location>
</feature>
<dbReference type="Pfam" id="PF24607">
    <property type="entry name" value="CBM_AftD"/>
    <property type="match status" value="1"/>
</dbReference>
<accession>A0A1W2BXE7</accession>
<feature type="transmembrane region" description="Helical" evidence="2">
    <location>
        <begin position="238"/>
        <end position="258"/>
    </location>
</feature>
<keyword evidence="2" id="KW-1133">Transmembrane helix</keyword>
<feature type="transmembrane region" description="Helical" evidence="2">
    <location>
        <begin position="1442"/>
        <end position="1461"/>
    </location>
</feature>
<keyword evidence="2" id="KW-0472">Membrane</keyword>
<evidence type="ECO:0000259" key="3">
    <source>
        <dbReference type="Pfam" id="PF11847"/>
    </source>
</evidence>
<gene>
    <name evidence="5" type="ORF">SAMN06296429_10991</name>
</gene>
<dbReference type="Proteomes" id="UP000192634">
    <property type="component" value="Unassembled WGS sequence"/>
</dbReference>
<feature type="transmembrane region" description="Helical" evidence="2">
    <location>
        <begin position="157"/>
        <end position="179"/>
    </location>
</feature>
<feature type="transmembrane region" description="Helical" evidence="2">
    <location>
        <begin position="342"/>
        <end position="361"/>
    </location>
</feature>
<keyword evidence="5" id="KW-0808">Transferase</keyword>
<evidence type="ECO:0000313" key="5">
    <source>
        <dbReference type="EMBL" id="SMC77292.1"/>
    </source>
</evidence>
<feature type="transmembrane region" description="Helical" evidence="2">
    <location>
        <begin position="1400"/>
        <end position="1421"/>
    </location>
</feature>
<evidence type="ECO:0000256" key="2">
    <source>
        <dbReference type="SAM" id="Phobius"/>
    </source>
</evidence>
<feature type="transmembrane region" description="Helical" evidence="2">
    <location>
        <begin position="191"/>
        <end position="218"/>
    </location>
</feature>
<dbReference type="Pfam" id="PF11847">
    <property type="entry name" value="GT-C_AftD"/>
    <property type="match status" value="1"/>
</dbReference>